<evidence type="ECO:0000256" key="1">
    <source>
        <dbReference type="SAM" id="MobiDB-lite"/>
    </source>
</evidence>
<protein>
    <submittedName>
        <fullName evidence="3">Uncharacterized protein LOC106117278</fullName>
    </submittedName>
</protein>
<reference evidence="3" key="1">
    <citation type="submission" date="2025-08" db="UniProtKB">
        <authorList>
            <consortium name="RefSeq"/>
        </authorList>
    </citation>
    <scope>IDENTIFICATION</scope>
</reference>
<proteinExistence type="predicted"/>
<keyword evidence="2" id="KW-1133">Transmembrane helix</keyword>
<dbReference type="KEGG" id="pxu:106117278"/>
<dbReference type="Proteomes" id="UP000694872">
    <property type="component" value="Unplaced"/>
</dbReference>
<dbReference type="AlphaFoldDB" id="A0AAJ6Z809"/>
<accession>A0AAJ6Z809</accession>
<evidence type="ECO:0000256" key="2">
    <source>
        <dbReference type="SAM" id="Phobius"/>
    </source>
</evidence>
<keyword evidence="2" id="KW-0812">Transmembrane</keyword>
<dbReference type="RefSeq" id="XP_013166964.1">
    <property type="nucleotide sequence ID" value="XM_013311510.1"/>
</dbReference>
<feature type="transmembrane region" description="Helical" evidence="2">
    <location>
        <begin position="162"/>
        <end position="185"/>
    </location>
</feature>
<sequence length="191" mass="21700">MMANLRTGTTFIMRQELPKESPTPPKPEPAPDDAEKTSVETPDSENTNSSYFSADGSLLSREVDCWIQGWEADPNISVNAKRRVPTVQRSTLTTHDSLYSSRLYYALAMMMPVFRSQQRAIWSCSPSIMLTTMRSVFAYVAEAYNRIRGQFQRHFTEHNVHDFLSTVLDVLLIVYAVGFLIISMYESAVMP</sequence>
<gene>
    <name evidence="3" type="primary">LOC106117278</name>
</gene>
<feature type="compositionally biased region" description="Polar residues" evidence="1">
    <location>
        <begin position="1"/>
        <end position="12"/>
    </location>
</feature>
<keyword evidence="2" id="KW-0472">Membrane</keyword>
<feature type="compositionally biased region" description="Polar residues" evidence="1">
    <location>
        <begin position="39"/>
        <end position="51"/>
    </location>
</feature>
<dbReference type="GeneID" id="106117278"/>
<name>A0AAJ6Z809_PAPXU</name>
<feature type="region of interest" description="Disordered" evidence="1">
    <location>
        <begin position="1"/>
        <end position="51"/>
    </location>
</feature>
<evidence type="ECO:0000313" key="3">
    <source>
        <dbReference type="RefSeq" id="XP_013166964.1"/>
    </source>
</evidence>
<organism evidence="3">
    <name type="scientific">Papilio xuthus</name>
    <name type="common">Asian swallowtail butterfly</name>
    <dbReference type="NCBI Taxonomy" id="66420"/>
    <lineage>
        <taxon>Eukaryota</taxon>
        <taxon>Metazoa</taxon>
        <taxon>Ecdysozoa</taxon>
        <taxon>Arthropoda</taxon>
        <taxon>Hexapoda</taxon>
        <taxon>Insecta</taxon>
        <taxon>Pterygota</taxon>
        <taxon>Neoptera</taxon>
        <taxon>Endopterygota</taxon>
        <taxon>Lepidoptera</taxon>
        <taxon>Glossata</taxon>
        <taxon>Ditrysia</taxon>
        <taxon>Papilionoidea</taxon>
        <taxon>Papilionidae</taxon>
        <taxon>Papilioninae</taxon>
        <taxon>Papilio</taxon>
    </lineage>
</organism>